<organism evidence="2 3">
    <name type="scientific">Orbilia oligospora</name>
    <name type="common">Nematode-trapping fungus</name>
    <name type="synonym">Arthrobotrys oligospora</name>
    <dbReference type="NCBI Taxonomy" id="2813651"/>
    <lineage>
        <taxon>Eukaryota</taxon>
        <taxon>Fungi</taxon>
        <taxon>Dikarya</taxon>
        <taxon>Ascomycota</taxon>
        <taxon>Pezizomycotina</taxon>
        <taxon>Orbiliomycetes</taxon>
        <taxon>Orbiliales</taxon>
        <taxon>Orbiliaceae</taxon>
        <taxon>Orbilia</taxon>
    </lineage>
</organism>
<name>A0A7C8TTQ3_ORBOL</name>
<proteinExistence type="predicted"/>
<feature type="compositionally biased region" description="Basic and acidic residues" evidence="1">
    <location>
        <begin position="53"/>
        <end position="64"/>
    </location>
</feature>
<dbReference type="Proteomes" id="UP000297595">
    <property type="component" value="Unassembled WGS sequence"/>
</dbReference>
<protein>
    <submittedName>
        <fullName evidence="2">Uncharacterized protein</fullName>
    </submittedName>
</protein>
<reference evidence="2 3" key="1">
    <citation type="submission" date="2019-03" db="EMBL/GenBank/DDBJ databases">
        <title>Nematode-trapping fungi genome.</title>
        <authorList>
            <person name="Vidal-Diez De Ulzurrun G."/>
        </authorList>
    </citation>
    <scope>NUCLEOTIDE SEQUENCE [LARGE SCALE GENOMIC DNA]</scope>
    <source>
        <strain evidence="2 3">TWF154</strain>
    </source>
</reference>
<comment type="caution">
    <text evidence="2">The sequence shown here is derived from an EMBL/GenBank/DDBJ whole genome shotgun (WGS) entry which is preliminary data.</text>
</comment>
<gene>
    <name evidence="2" type="ORF">EYR41_008744</name>
</gene>
<evidence type="ECO:0000256" key="1">
    <source>
        <dbReference type="SAM" id="MobiDB-lite"/>
    </source>
</evidence>
<sequence length="154" mass="17064">MQRYSTEVLDQSNNGASTTTKDVFTLLRQDTAAAATETWSASSPIGPGSTKYNSHDDAPVDNQDHTNNCDTSEKSAEHSALPLHLLASEQYDPMLQWLGQNFKEDPWTSVRRSYHIDDQSSNLFVGPLVPVSNVSPSILRDLEGMLIQPHENFS</sequence>
<dbReference type="EMBL" id="SOZJ01000005">
    <property type="protein sequence ID" value="TGJ67170.1"/>
    <property type="molecule type" value="Genomic_DNA"/>
</dbReference>
<evidence type="ECO:0000313" key="2">
    <source>
        <dbReference type="EMBL" id="TGJ67170.1"/>
    </source>
</evidence>
<accession>A0A7C8TTQ3</accession>
<dbReference type="AlphaFoldDB" id="A0A7C8TTQ3"/>
<evidence type="ECO:0000313" key="3">
    <source>
        <dbReference type="Proteomes" id="UP000297595"/>
    </source>
</evidence>
<feature type="region of interest" description="Disordered" evidence="1">
    <location>
        <begin position="1"/>
        <end position="22"/>
    </location>
</feature>
<feature type="region of interest" description="Disordered" evidence="1">
    <location>
        <begin position="35"/>
        <end position="81"/>
    </location>
</feature>